<comment type="caution">
    <text evidence="2">The sequence shown here is derived from an EMBL/GenBank/DDBJ whole genome shotgun (WGS) entry which is preliminary data.</text>
</comment>
<evidence type="ECO:0000259" key="1">
    <source>
        <dbReference type="PROSITE" id="PS50181"/>
    </source>
</evidence>
<dbReference type="CDD" id="cd09917">
    <property type="entry name" value="F-box_SF"/>
    <property type="match status" value="1"/>
</dbReference>
<sequence>MHFTMAEASGGVTNPFDALPDESLVLIMEMCAPHDLARCEMVCRRWRKRVSTDCSAAWLRHGLDVWTRTGWVHNVPPLPPRPTLERIGEVSVGAMRRALVRFDTAGLVERDEWTRLLRTKLIWGTSACPSRSPTRGWRPPDWAAGMNDSKAAFLLARIEAGRRMPLESELSRQRWDLAYNRDPSDSPELGTFEVEFLDGHEMTASSHPGMKFSWSVYRDENSVPVGLQVENFPVHSFERKANGLWIMSNAFVTIEQRAPPPGDLPLDLMPY</sequence>
<reference evidence="2 3" key="1">
    <citation type="submission" date="2024-10" db="EMBL/GenBank/DDBJ databases">
        <title>Updated reference genomes for cyclostephanoid diatoms.</title>
        <authorList>
            <person name="Roberts W.R."/>
            <person name="Alverson A.J."/>
        </authorList>
    </citation>
    <scope>NUCLEOTIDE SEQUENCE [LARGE SCALE GENOMIC DNA]</scope>
    <source>
        <strain evidence="2 3">AJA228-03</strain>
    </source>
</reference>
<dbReference type="Gene3D" id="1.20.1280.50">
    <property type="match status" value="1"/>
</dbReference>
<dbReference type="InterPro" id="IPR036047">
    <property type="entry name" value="F-box-like_dom_sf"/>
</dbReference>
<accession>A0ABD3SPZ8</accession>
<dbReference type="EMBL" id="JALLPB020000021">
    <property type="protein sequence ID" value="KAL3826450.1"/>
    <property type="molecule type" value="Genomic_DNA"/>
</dbReference>
<dbReference type="InterPro" id="IPR001810">
    <property type="entry name" value="F-box_dom"/>
</dbReference>
<dbReference type="Pfam" id="PF12937">
    <property type="entry name" value="F-box-like"/>
    <property type="match status" value="1"/>
</dbReference>
<dbReference type="PROSITE" id="PS50181">
    <property type="entry name" value="FBOX"/>
    <property type="match status" value="1"/>
</dbReference>
<keyword evidence="3" id="KW-1185">Reference proteome</keyword>
<dbReference type="SUPFAM" id="SSF81383">
    <property type="entry name" value="F-box domain"/>
    <property type="match status" value="1"/>
</dbReference>
<name>A0ABD3SPZ8_9STRA</name>
<dbReference type="AlphaFoldDB" id="A0ABD3SPZ8"/>
<organism evidence="2 3">
    <name type="scientific">Cyclostephanos tholiformis</name>
    <dbReference type="NCBI Taxonomy" id="382380"/>
    <lineage>
        <taxon>Eukaryota</taxon>
        <taxon>Sar</taxon>
        <taxon>Stramenopiles</taxon>
        <taxon>Ochrophyta</taxon>
        <taxon>Bacillariophyta</taxon>
        <taxon>Coscinodiscophyceae</taxon>
        <taxon>Thalassiosirophycidae</taxon>
        <taxon>Stephanodiscales</taxon>
        <taxon>Stephanodiscaceae</taxon>
        <taxon>Cyclostephanos</taxon>
    </lineage>
</organism>
<evidence type="ECO:0000313" key="2">
    <source>
        <dbReference type="EMBL" id="KAL3826450.1"/>
    </source>
</evidence>
<evidence type="ECO:0000313" key="3">
    <source>
        <dbReference type="Proteomes" id="UP001530377"/>
    </source>
</evidence>
<proteinExistence type="predicted"/>
<gene>
    <name evidence="2" type="ORF">ACHAXA_011259</name>
</gene>
<feature type="domain" description="F-box" evidence="1">
    <location>
        <begin position="13"/>
        <end position="61"/>
    </location>
</feature>
<protein>
    <recommendedName>
        <fullName evidence="1">F-box domain-containing protein</fullName>
    </recommendedName>
</protein>
<dbReference type="Proteomes" id="UP001530377">
    <property type="component" value="Unassembled WGS sequence"/>
</dbReference>